<organism evidence="3 4">
    <name type="scientific">Pseudoduganella buxea</name>
    <dbReference type="NCBI Taxonomy" id="1949069"/>
    <lineage>
        <taxon>Bacteria</taxon>
        <taxon>Pseudomonadati</taxon>
        <taxon>Pseudomonadota</taxon>
        <taxon>Betaproteobacteria</taxon>
        <taxon>Burkholderiales</taxon>
        <taxon>Oxalobacteraceae</taxon>
        <taxon>Telluria group</taxon>
        <taxon>Pseudoduganella</taxon>
    </lineage>
</organism>
<proteinExistence type="predicted"/>
<dbReference type="RefSeq" id="WP_155468488.1">
    <property type="nucleotide sequence ID" value="NZ_BMKG01000006.1"/>
</dbReference>
<accession>A0A6I3SPY3</accession>
<dbReference type="InterPro" id="IPR036188">
    <property type="entry name" value="FAD/NAD-bd_sf"/>
</dbReference>
<dbReference type="Proteomes" id="UP000430634">
    <property type="component" value="Unassembled WGS sequence"/>
</dbReference>
<evidence type="ECO:0000313" key="5">
    <source>
        <dbReference type="Proteomes" id="UP000622638"/>
    </source>
</evidence>
<dbReference type="EMBL" id="WNKZ01000001">
    <property type="protein sequence ID" value="MTV51120.1"/>
    <property type="molecule type" value="Genomic_DNA"/>
</dbReference>
<sequence>MTSETYDLIVVGARVAGSSAALLAARAGLKVLLVDRAAFPSDTLSTNYIHQPGCARLARWGVLDRVIASGAPAIARTRFQAEDIVVCGGISPDYVQREAYAPRRFVLDPILLEAAREAGAEVRQNCTVLQLIEQDGRCKGVVLRDRDGATREERARLVVGADGMRSTVARLAGAEITVEHPTLTCAYYSFWEGMAPDYELYEGDDLWVGAVPTNDAVLVATYFRQEEFARIRAGAMDAHLLAVQTCAPALAARMRSCRQAGKLWGTGEQRNFFRRASGPGWALIGDAGHHKDSISARGITDALIQAELLVAKIGRHIDSDQALDAALAGFGADRDSLMMPGYLATLAVATSSTKAGRLNLLRQVARTPQATHLYFDVVAGIRAGTDLQALLQRELARAA</sequence>
<dbReference type="Pfam" id="PF01494">
    <property type="entry name" value="FAD_binding_3"/>
    <property type="match status" value="1"/>
</dbReference>
<reference evidence="3 4" key="3">
    <citation type="submission" date="2019-11" db="EMBL/GenBank/DDBJ databases">
        <title>Type strains purchased from KCTC, JCM and DSMZ.</title>
        <authorList>
            <person name="Lu H."/>
        </authorList>
    </citation>
    <scope>NUCLEOTIDE SEQUENCE [LARGE SCALE GENOMIC DNA]</scope>
    <source>
        <strain evidence="3 4">KCTC 52429</strain>
    </source>
</reference>
<keyword evidence="5" id="KW-1185">Reference proteome</keyword>
<dbReference type="AlphaFoldDB" id="A0A6I3SPY3"/>
<dbReference type="OrthoDB" id="103324at2"/>
<reference evidence="5" key="2">
    <citation type="journal article" date="2019" name="Int. J. Syst. Evol. Microbiol.">
        <title>The Global Catalogue of Microorganisms (GCM) 10K type strain sequencing project: providing services to taxonomists for standard genome sequencing and annotation.</title>
        <authorList>
            <consortium name="The Broad Institute Genomics Platform"/>
            <consortium name="The Broad Institute Genome Sequencing Center for Infectious Disease"/>
            <person name="Wu L."/>
            <person name="Ma J."/>
        </authorList>
    </citation>
    <scope>NUCLEOTIDE SEQUENCE [LARGE SCALE GENOMIC DNA]</scope>
    <source>
        <strain evidence="5">CGMCC 1.15931</strain>
    </source>
</reference>
<evidence type="ECO:0000313" key="4">
    <source>
        <dbReference type="Proteomes" id="UP000430634"/>
    </source>
</evidence>
<evidence type="ECO:0000313" key="3">
    <source>
        <dbReference type="EMBL" id="MTV51120.1"/>
    </source>
</evidence>
<dbReference type="GO" id="GO:0071949">
    <property type="term" value="F:FAD binding"/>
    <property type="evidence" value="ECO:0007669"/>
    <property type="project" value="InterPro"/>
</dbReference>
<dbReference type="Gene3D" id="3.50.50.60">
    <property type="entry name" value="FAD/NAD(P)-binding domain"/>
    <property type="match status" value="1"/>
</dbReference>
<dbReference type="PANTHER" id="PTHR42685">
    <property type="entry name" value="GERANYLGERANYL DIPHOSPHATE REDUCTASE"/>
    <property type="match status" value="1"/>
</dbReference>
<dbReference type="PANTHER" id="PTHR42685:SF22">
    <property type="entry name" value="CONDITIONED MEDIUM FACTOR RECEPTOR 1"/>
    <property type="match status" value="1"/>
</dbReference>
<dbReference type="SUPFAM" id="SSF51905">
    <property type="entry name" value="FAD/NAD(P)-binding domain"/>
    <property type="match status" value="1"/>
</dbReference>
<dbReference type="Proteomes" id="UP000622638">
    <property type="component" value="Unassembled WGS sequence"/>
</dbReference>
<comment type="caution">
    <text evidence="3">The sequence shown here is derived from an EMBL/GenBank/DDBJ whole genome shotgun (WGS) entry which is preliminary data.</text>
</comment>
<feature type="domain" description="FAD-binding" evidence="1">
    <location>
        <begin position="6"/>
        <end position="318"/>
    </location>
</feature>
<dbReference type="EMBL" id="BMKG01000006">
    <property type="protein sequence ID" value="GGB95845.1"/>
    <property type="molecule type" value="Genomic_DNA"/>
</dbReference>
<protein>
    <submittedName>
        <fullName evidence="3">FAD-binding protein</fullName>
    </submittedName>
    <submittedName>
        <fullName evidence="2">FAD-dependent oxidoreductase</fullName>
    </submittedName>
</protein>
<evidence type="ECO:0000259" key="1">
    <source>
        <dbReference type="Pfam" id="PF01494"/>
    </source>
</evidence>
<reference evidence="2" key="1">
    <citation type="journal article" date="2014" name="Int. J. Syst. Evol. Microbiol.">
        <title>Complete genome of a new Firmicutes species belonging to the dominant human colonic microbiota ('Ruminococcus bicirculans') reveals two chromosomes and a selective capacity to utilize plant glucans.</title>
        <authorList>
            <consortium name="NISC Comparative Sequencing Program"/>
            <person name="Wegmann U."/>
            <person name="Louis P."/>
            <person name="Goesmann A."/>
            <person name="Henrissat B."/>
            <person name="Duncan S.H."/>
            <person name="Flint H.J."/>
        </authorList>
    </citation>
    <scope>NUCLEOTIDE SEQUENCE</scope>
    <source>
        <strain evidence="2">CGMCC 1.15931</strain>
    </source>
</reference>
<dbReference type="InterPro" id="IPR050407">
    <property type="entry name" value="Geranylgeranyl_reductase"/>
</dbReference>
<evidence type="ECO:0000313" key="2">
    <source>
        <dbReference type="EMBL" id="GGB95845.1"/>
    </source>
</evidence>
<dbReference type="InterPro" id="IPR002938">
    <property type="entry name" value="FAD-bd"/>
</dbReference>
<gene>
    <name evidence="2" type="ORF">GCM10011572_17280</name>
    <name evidence="3" type="ORF">GM672_00070</name>
</gene>
<dbReference type="PRINTS" id="PR00420">
    <property type="entry name" value="RNGMNOXGNASE"/>
</dbReference>
<reference evidence="2" key="4">
    <citation type="submission" date="2024-05" db="EMBL/GenBank/DDBJ databases">
        <authorList>
            <person name="Sun Q."/>
            <person name="Zhou Y."/>
        </authorList>
    </citation>
    <scope>NUCLEOTIDE SEQUENCE</scope>
    <source>
        <strain evidence="2">CGMCC 1.15931</strain>
    </source>
</reference>
<name>A0A6I3SPY3_9BURK</name>